<dbReference type="Proteomes" id="UP000811246">
    <property type="component" value="Chromosome 14"/>
</dbReference>
<name>A0A922DD46_CARIL</name>
<accession>A0A922DD46</accession>
<protein>
    <submittedName>
        <fullName evidence="1">Uncharacterized protein</fullName>
    </submittedName>
</protein>
<dbReference type="EMBL" id="CM031838">
    <property type="protein sequence ID" value="KAG6678955.1"/>
    <property type="molecule type" value="Genomic_DNA"/>
</dbReference>
<dbReference type="AlphaFoldDB" id="A0A922DD46"/>
<proteinExistence type="predicted"/>
<organism evidence="1 2">
    <name type="scientific">Carya illinoinensis</name>
    <name type="common">Pecan</name>
    <dbReference type="NCBI Taxonomy" id="32201"/>
    <lineage>
        <taxon>Eukaryota</taxon>
        <taxon>Viridiplantae</taxon>
        <taxon>Streptophyta</taxon>
        <taxon>Embryophyta</taxon>
        <taxon>Tracheophyta</taxon>
        <taxon>Spermatophyta</taxon>
        <taxon>Magnoliopsida</taxon>
        <taxon>eudicotyledons</taxon>
        <taxon>Gunneridae</taxon>
        <taxon>Pentapetalae</taxon>
        <taxon>rosids</taxon>
        <taxon>fabids</taxon>
        <taxon>Fagales</taxon>
        <taxon>Juglandaceae</taxon>
        <taxon>Carya</taxon>
    </lineage>
</organism>
<evidence type="ECO:0000313" key="1">
    <source>
        <dbReference type="EMBL" id="KAG6678955.1"/>
    </source>
</evidence>
<sequence>MLDAARPQGIWQLLLQRYLDLQVHVQMKQRVWDFDQGSVWLLRKLADRMQKTKNGSGWPLGFLVKYCSLMLRNRMLADPSFLRSIKKSEKHIPVPLVKRAVFWGTSFPFSS</sequence>
<gene>
    <name evidence="1" type="ORF">I3842_14G107200</name>
</gene>
<reference evidence="1" key="1">
    <citation type="submission" date="2021-01" db="EMBL/GenBank/DDBJ databases">
        <authorList>
            <person name="Lovell J.T."/>
            <person name="Bentley N."/>
            <person name="Bhattarai G."/>
            <person name="Jenkins J.W."/>
            <person name="Sreedasyam A."/>
            <person name="Alarcon Y."/>
            <person name="Bock C."/>
            <person name="Boston L."/>
            <person name="Carlson J."/>
            <person name="Cervantes K."/>
            <person name="Clermont K."/>
            <person name="Krom N."/>
            <person name="Kubenka K."/>
            <person name="Mamidi S."/>
            <person name="Mattison C."/>
            <person name="Monteros M."/>
            <person name="Pisani C."/>
            <person name="Plott C."/>
            <person name="Rajasekar S."/>
            <person name="Rhein H.S."/>
            <person name="Rohla C."/>
            <person name="Song M."/>
            <person name="Hilaire R.S."/>
            <person name="Shu S."/>
            <person name="Wells L."/>
            <person name="Wang X."/>
            <person name="Webber J."/>
            <person name="Heerema R.J."/>
            <person name="Klein P."/>
            <person name="Conner P."/>
            <person name="Grauke L."/>
            <person name="Grimwood J."/>
            <person name="Schmutz J."/>
            <person name="Randall J.J."/>
        </authorList>
    </citation>
    <scope>NUCLEOTIDE SEQUENCE</scope>
    <source>
        <tissue evidence="1">Leaf</tissue>
    </source>
</reference>
<comment type="caution">
    <text evidence="1">The sequence shown here is derived from an EMBL/GenBank/DDBJ whole genome shotgun (WGS) entry which is preliminary data.</text>
</comment>
<evidence type="ECO:0000313" key="2">
    <source>
        <dbReference type="Proteomes" id="UP000811246"/>
    </source>
</evidence>